<sequence>MRKLWVMTAIAVSMTGCVNLGSEEGIQYAQREGMVRINDVPPNLIEQAGYDFTAYIGNIKDIGFNSQDKEDRLTVIRTLRPECGDFEVLKEAKSEEFTVIGVDVSTYLMTVKCEAKK</sequence>
<evidence type="ECO:0000313" key="1">
    <source>
        <dbReference type="EMBL" id="PMP10195.1"/>
    </source>
</evidence>
<proteinExistence type="predicted"/>
<reference evidence="2" key="1">
    <citation type="submission" date="2016-07" db="EMBL/GenBank/DDBJ databases">
        <title>Nontailed viruses are major unrecognized killers of bacteria in the ocean.</title>
        <authorList>
            <person name="Kauffman K."/>
            <person name="Hussain F."/>
            <person name="Yang J."/>
            <person name="Arevalo P."/>
            <person name="Brown J."/>
            <person name="Cutler M."/>
            <person name="Kelly L."/>
            <person name="Polz M.F."/>
        </authorList>
    </citation>
    <scope>NUCLEOTIDE SEQUENCE [LARGE SCALE GENOMIC DNA]</scope>
    <source>
        <strain evidence="2">10N.222.49.A5</strain>
    </source>
</reference>
<comment type="caution">
    <text evidence="1">The sequence shown here is derived from an EMBL/GenBank/DDBJ whole genome shotgun (WGS) entry which is preliminary data.</text>
</comment>
<dbReference type="Proteomes" id="UP000235611">
    <property type="component" value="Unassembled WGS sequence"/>
</dbReference>
<organism evidence="1 2">
    <name type="scientific">Vibrio breoganii</name>
    <dbReference type="NCBI Taxonomy" id="553239"/>
    <lineage>
        <taxon>Bacteria</taxon>
        <taxon>Pseudomonadati</taxon>
        <taxon>Pseudomonadota</taxon>
        <taxon>Gammaproteobacteria</taxon>
        <taxon>Vibrionales</taxon>
        <taxon>Vibrionaceae</taxon>
        <taxon>Vibrio</taxon>
    </lineage>
</organism>
<dbReference type="RefSeq" id="WP_102477750.1">
    <property type="nucleotide sequence ID" value="NZ_MDBO01000075.1"/>
</dbReference>
<evidence type="ECO:0000313" key="2">
    <source>
        <dbReference type="Proteomes" id="UP000235611"/>
    </source>
</evidence>
<dbReference type="EMBL" id="MDBO01000075">
    <property type="protein sequence ID" value="PMP10195.1"/>
    <property type="molecule type" value="Genomic_DNA"/>
</dbReference>
<evidence type="ECO:0008006" key="3">
    <source>
        <dbReference type="Google" id="ProtNLM"/>
    </source>
</evidence>
<dbReference type="AlphaFoldDB" id="A0AAP8SWR3"/>
<name>A0AAP8SWR3_9VIBR</name>
<gene>
    <name evidence="1" type="ORF">BCS93_11000</name>
</gene>
<accession>A0AAP8SWR3</accession>
<protein>
    <recommendedName>
        <fullName evidence="3">Lipoprotein</fullName>
    </recommendedName>
</protein>
<dbReference type="PROSITE" id="PS51257">
    <property type="entry name" value="PROKAR_LIPOPROTEIN"/>
    <property type="match status" value="1"/>
</dbReference>